<dbReference type="AlphaFoldDB" id="A0AAJ2BZA2"/>
<dbReference type="Proteomes" id="UP001249076">
    <property type="component" value="Unassembled WGS sequence"/>
</dbReference>
<proteinExistence type="predicted"/>
<evidence type="ECO:0000313" key="1">
    <source>
        <dbReference type="EMBL" id="MDR6768643.1"/>
    </source>
</evidence>
<sequence>MTNEQLLQAMADAMRDLMVVIAGISDNKDEAIAAARDLIAQAKERANG</sequence>
<organism evidence="1 4">
    <name type="scientific">Acidovorax delafieldii</name>
    <name type="common">Pseudomonas delafieldii</name>
    <dbReference type="NCBI Taxonomy" id="47920"/>
    <lineage>
        <taxon>Bacteria</taxon>
        <taxon>Pseudomonadati</taxon>
        <taxon>Pseudomonadota</taxon>
        <taxon>Betaproteobacteria</taxon>
        <taxon>Burkholderiales</taxon>
        <taxon>Comamonadaceae</taxon>
        <taxon>Acidovorax</taxon>
    </lineage>
</organism>
<dbReference type="EMBL" id="JAVDTL010000006">
    <property type="protein sequence ID" value="MDR6768643.1"/>
    <property type="molecule type" value="Genomic_DNA"/>
</dbReference>
<evidence type="ECO:0000313" key="3">
    <source>
        <dbReference type="Proteomes" id="UP001249076"/>
    </source>
</evidence>
<comment type="caution">
    <text evidence="1">The sequence shown here is derived from an EMBL/GenBank/DDBJ whole genome shotgun (WGS) entry which is preliminary data.</text>
</comment>
<gene>
    <name evidence="1" type="ORF">J2W88_003947</name>
    <name evidence="2" type="ORF">J2W93_002196</name>
</gene>
<name>A0AAJ2BZA2_ACIDE</name>
<evidence type="ECO:0000313" key="2">
    <source>
        <dbReference type="EMBL" id="MDR6837358.1"/>
    </source>
</evidence>
<reference evidence="1 3" key="1">
    <citation type="submission" date="2023-07" db="EMBL/GenBank/DDBJ databases">
        <title>Sorghum-associated microbial communities from plants grown in Nebraska, USA.</title>
        <authorList>
            <person name="Schachtman D."/>
        </authorList>
    </citation>
    <scope>NUCLEOTIDE SEQUENCE</scope>
    <source>
        <strain evidence="2 3">BE105</strain>
        <strain evidence="1">BE69</strain>
    </source>
</reference>
<dbReference type="EMBL" id="JAVDTS010000003">
    <property type="protein sequence ID" value="MDR6837358.1"/>
    <property type="molecule type" value="Genomic_DNA"/>
</dbReference>
<dbReference type="RefSeq" id="WP_209818760.1">
    <property type="nucleotide sequence ID" value="NZ_JAVDTL010000006.1"/>
</dbReference>
<dbReference type="Proteomes" id="UP001253458">
    <property type="component" value="Unassembled WGS sequence"/>
</dbReference>
<keyword evidence="3" id="KW-1185">Reference proteome</keyword>
<accession>A0AAJ2BZA2</accession>
<protein>
    <submittedName>
        <fullName evidence="1">Uncharacterized protein</fullName>
    </submittedName>
</protein>
<evidence type="ECO:0000313" key="4">
    <source>
        <dbReference type="Proteomes" id="UP001253458"/>
    </source>
</evidence>